<organism evidence="1">
    <name type="scientific">Anguilla anguilla</name>
    <name type="common">European freshwater eel</name>
    <name type="synonym">Muraena anguilla</name>
    <dbReference type="NCBI Taxonomy" id="7936"/>
    <lineage>
        <taxon>Eukaryota</taxon>
        <taxon>Metazoa</taxon>
        <taxon>Chordata</taxon>
        <taxon>Craniata</taxon>
        <taxon>Vertebrata</taxon>
        <taxon>Euteleostomi</taxon>
        <taxon>Actinopterygii</taxon>
        <taxon>Neopterygii</taxon>
        <taxon>Teleostei</taxon>
        <taxon>Anguilliformes</taxon>
        <taxon>Anguillidae</taxon>
        <taxon>Anguilla</taxon>
    </lineage>
</organism>
<protein>
    <submittedName>
        <fullName evidence="1">Uncharacterized protein</fullName>
    </submittedName>
</protein>
<dbReference type="AlphaFoldDB" id="A0A0E9W5M2"/>
<name>A0A0E9W5M2_ANGAN</name>
<evidence type="ECO:0000313" key="1">
    <source>
        <dbReference type="EMBL" id="JAH85674.1"/>
    </source>
</evidence>
<reference evidence="1" key="1">
    <citation type="submission" date="2014-11" db="EMBL/GenBank/DDBJ databases">
        <authorList>
            <person name="Amaro Gonzalez C."/>
        </authorList>
    </citation>
    <scope>NUCLEOTIDE SEQUENCE</scope>
</reference>
<dbReference type="EMBL" id="GBXM01022903">
    <property type="protein sequence ID" value="JAH85674.1"/>
    <property type="molecule type" value="Transcribed_RNA"/>
</dbReference>
<proteinExistence type="predicted"/>
<reference evidence="1" key="2">
    <citation type="journal article" date="2015" name="Fish Shellfish Immunol.">
        <title>Early steps in the European eel (Anguilla anguilla)-Vibrio vulnificus interaction in the gills: Role of the RtxA13 toxin.</title>
        <authorList>
            <person name="Callol A."/>
            <person name="Pajuelo D."/>
            <person name="Ebbesson L."/>
            <person name="Teles M."/>
            <person name="MacKenzie S."/>
            <person name="Amaro C."/>
        </authorList>
    </citation>
    <scope>NUCLEOTIDE SEQUENCE</scope>
</reference>
<sequence length="45" mass="4983">MTQIGNTSFSCGNGLTRKPTLIILAQRNLKSIKPTCMLLLLMFTL</sequence>
<accession>A0A0E9W5M2</accession>